<evidence type="ECO:0000313" key="15">
    <source>
        <dbReference type="RefSeq" id="XP_005163809.1"/>
    </source>
</evidence>
<dbReference type="SUPFAM" id="SSF57667">
    <property type="entry name" value="beta-beta-alpha zinc fingers"/>
    <property type="match status" value="2"/>
</dbReference>
<evidence type="ECO:0000313" key="14">
    <source>
        <dbReference type="Proteomes" id="UP000000437"/>
    </source>
</evidence>
<dbReference type="GO" id="GO:0000978">
    <property type="term" value="F:RNA polymerase II cis-regulatory region sequence-specific DNA binding"/>
    <property type="evidence" value="ECO:0000318"/>
    <property type="project" value="GO_Central"/>
</dbReference>
<dbReference type="InterPro" id="IPR013087">
    <property type="entry name" value="Znf_C2H2_type"/>
</dbReference>
<dbReference type="SMART" id="SM00355">
    <property type="entry name" value="ZnF_C2H2"/>
    <property type="match status" value="4"/>
</dbReference>
<evidence type="ECO:0000256" key="7">
    <source>
        <dbReference type="ARBA" id="ARBA00023015"/>
    </source>
</evidence>
<dbReference type="OrthoDB" id="8922241at2759"/>
<organism evidence="14 15">
    <name type="scientific">Danio rerio</name>
    <name type="common">Zebrafish</name>
    <name type="synonym">Brachydanio rerio</name>
    <dbReference type="NCBI Taxonomy" id="7955"/>
    <lineage>
        <taxon>Eukaryota</taxon>
        <taxon>Metazoa</taxon>
        <taxon>Chordata</taxon>
        <taxon>Craniata</taxon>
        <taxon>Vertebrata</taxon>
        <taxon>Euteleostomi</taxon>
        <taxon>Actinopterygii</taxon>
        <taxon>Neopterygii</taxon>
        <taxon>Teleostei</taxon>
        <taxon>Ostariophysi</taxon>
        <taxon>Cypriniformes</taxon>
        <taxon>Danionidae</taxon>
        <taxon>Danioninae</taxon>
        <taxon>Danio</taxon>
    </lineage>
</organism>
<evidence type="ECO:0000256" key="3">
    <source>
        <dbReference type="ARBA" id="ARBA00022723"/>
    </source>
</evidence>
<keyword evidence="3" id="KW-0479">Metal-binding</keyword>
<accession>A0A8M2BAW5</accession>
<keyword evidence="9" id="KW-0804">Transcription</keyword>
<dbReference type="RefSeq" id="XP_005163809.1">
    <property type="nucleotide sequence ID" value="XM_005163752.6"/>
</dbReference>
<evidence type="ECO:0000256" key="6">
    <source>
        <dbReference type="ARBA" id="ARBA00022833"/>
    </source>
</evidence>
<keyword evidence="7" id="KW-0805">Transcription regulation</keyword>
<dbReference type="KEGG" id="dre:103908666"/>
<dbReference type="AlphaFoldDB" id="A0A8M2BAW5"/>
<dbReference type="PROSITE" id="PS00028">
    <property type="entry name" value="ZINC_FINGER_C2H2_1"/>
    <property type="match status" value="4"/>
</dbReference>
<keyword evidence="5 11" id="KW-0863">Zinc-finger</keyword>
<evidence type="ECO:0000256" key="2">
    <source>
        <dbReference type="ARBA" id="ARBA00006991"/>
    </source>
</evidence>
<feature type="compositionally biased region" description="Polar residues" evidence="12">
    <location>
        <begin position="196"/>
        <end position="207"/>
    </location>
</feature>
<dbReference type="GO" id="GO:0005634">
    <property type="term" value="C:nucleus"/>
    <property type="evidence" value="ECO:0000318"/>
    <property type="project" value="GO_Central"/>
</dbReference>
<dbReference type="InterPro" id="IPR036236">
    <property type="entry name" value="Znf_C2H2_sf"/>
</dbReference>
<evidence type="ECO:0000256" key="10">
    <source>
        <dbReference type="ARBA" id="ARBA00023242"/>
    </source>
</evidence>
<dbReference type="FunFam" id="3.30.160.60:FF:000759">
    <property type="entry name" value="zinc finger protein 16"/>
    <property type="match status" value="1"/>
</dbReference>
<dbReference type="Pfam" id="PF00096">
    <property type="entry name" value="zf-C2H2"/>
    <property type="match status" value="4"/>
</dbReference>
<evidence type="ECO:0000256" key="5">
    <source>
        <dbReference type="ARBA" id="ARBA00022771"/>
    </source>
</evidence>
<comment type="similarity">
    <text evidence="2">Belongs to the krueppel C2H2-type zinc-finger protein family.</text>
</comment>
<gene>
    <name evidence="15" type="primary">LOC103908666</name>
</gene>
<keyword evidence="14" id="KW-1185">Reference proteome</keyword>
<dbReference type="PROSITE" id="PS50157">
    <property type="entry name" value="ZINC_FINGER_C2H2_2"/>
    <property type="match status" value="4"/>
</dbReference>
<dbReference type="GO" id="GO:0006357">
    <property type="term" value="P:regulation of transcription by RNA polymerase II"/>
    <property type="evidence" value="ECO:0000318"/>
    <property type="project" value="GO_Central"/>
</dbReference>
<feature type="domain" description="C2H2-type" evidence="13">
    <location>
        <begin position="341"/>
        <end position="368"/>
    </location>
</feature>
<dbReference type="Proteomes" id="UP000000437">
    <property type="component" value="Chromosome 3"/>
</dbReference>
<sequence>MQTKKRMLKMSKSLSFRLRLSSVMELMTKTAMEEICKIVDSDFAFLRQELSRVMSENAALKDKMLCVGSERRDERTRITKKGARAASTTHRSVCVQTEEGEHPSIKGIFGKDWCSSLWDRRNESRGDEMAIDVDLYSVSPYKHKEQTNLVIIKEENFEVDDYPSCTGTPPQASRAELPSFAYEPFKNNFVSGDFSEMQNSPSSSSDQHPTEAATDDAVDQLIAPIDDPLEYDGPCILTSQLSDEHNDLFSSEAQENEEAEVYAATTAGHRVKRQRVQKLPKSISYYDDENLLLLQNAGQRKQRFPKIKTNEKFRCEVCGRCFHSNTNLLVHYAVHTGEKPYKCSFCEKGFSQKGNLQAHERIHRGEKPFSCVICGRSFTQKVCLRNHERIHRGEKPFTCMTCGKGFTQKVTLQQHLAVHDKTTKRVRRKPRKNHCDLDFSFM</sequence>
<dbReference type="PANTHER" id="PTHR23235:SF142">
    <property type="entry name" value="ZINC FINGER PROTEIN 384"/>
    <property type="match status" value="1"/>
</dbReference>
<evidence type="ECO:0000256" key="9">
    <source>
        <dbReference type="ARBA" id="ARBA00023163"/>
    </source>
</evidence>
<evidence type="ECO:0000259" key="13">
    <source>
        <dbReference type="PROSITE" id="PS50157"/>
    </source>
</evidence>
<evidence type="ECO:0000256" key="8">
    <source>
        <dbReference type="ARBA" id="ARBA00023125"/>
    </source>
</evidence>
<evidence type="ECO:0000256" key="1">
    <source>
        <dbReference type="ARBA" id="ARBA00004123"/>
    </source>
</evidence>
<feature type="region of interest" description="Disordered" evidence="12">
    <location>
        <begin position="191"/>
        <end position="213"/>
    </location>
</feature>
<dbReference type="GO" id="GO:0001228">
    <property type="term" value="F:DNA-binding transcription activator activity, RNA polymerase II-specific"/>
    <property type="evidence" value="ECO:0000318"/>
    <property type="project" value="GO_Central"/>
</dbReference>
<protein>
    <recommendedName>
        <fullName evidence="13">C2H2-type domain-containing protein</fullName>
    </recommendedName>
</protein>
<dbReference type="Gene3D" id="3.30.160.60">
    <property type="entry name" value="Classic Zinc Finger"/>
    <property type="match status" value="4"/>
</dbReference>
<dbReference type="FunFam" id="3.30.160.60:FF:002604">
    <property type="entry name" value="Zinc finger protein 715"/>
    <property type="match status" value="1"/>
</dbReference>
<feature type="domain" description="C2H2-type" evidence="13">
    <location>
        <begin position="313"/>
        <end position="340"/>
    </location>
</feature>
<name>A0A8M2BAW5_DANRE</name>
<proteinExistence type="inferred from homology"/>
<reference evidence="15" key="1">
    <citation type="submission" date="2025-08" db="UniProtKB">
        <authorList>
            <consortium name="RefSeq"/>
        </authorList>
    </citation>
    <scope>IDENTIFICATION</scope>
    <source>
        <strain evidence="15">Tuebingen</strain>
        <tissue evidence="15">Fibroblasts and whole tissue</tissue>
    </source>
</reference>
<keyword evidence="10" id="KW-0539">Nucleus</keyword>
<keyword evidence="4" id="KW-0677">Repeat</keyword>
<evidence type="ECO:0000256" key="11">
    <source>
        <dbReference type="PROSITE-ProRule" id="PRU00042"/>
    </source>
</evidence>
<keyword evidence="6" id="KW-0862">Zinc</keyword>
<keyword evidence="8" id="KW-0238">DNA-binding</keyword>
<dbReference type="PANTHER" id="PTHR23235">
    <property type="entry name" value="KRUEPPEL-LIKE TRANSCRIPTION FACTOR"/>
    <property type="match status" value="1"/>
</dbReference>
<dbReference type="GO" id="GO:0008270">
    <property type="term" value="F:zinc ion binding"/>
    <property type="evidence" value="ECO:0007669"/>
    <property type="project" value="UniProtKB-KW"/>
</dbReference>
<dbReference type="FunFam" id="3.30.160.60:FF:000100">
    <property type="entry name" value="Zinc finger 45-like"/>
    <property type="match status" value="1"/>
</dbReference>
<evidence type="ECO:0000256" key="12">
    <source>
        <dbReference type="SAM" id="MobiDB-lite"/>
    </source>
</evidence>
<feature type="domain" description="C2H2-type" evidence="13">
    <location>
        <begin position="397"/>
        <end position="424"/>
    </location>
</feature>
<dbReference type="GeneID" id="103908666"/>
<feature type="domain" description="C2H2-type" evidence="13">
    <location>
        <begin position="369"/>
        <end position="396"/>
    </location>
</feature>
<evidence type="ECO:0000256" key="4">
    <source>
        <dbReference type="ARBA" id="ARBA00022737"/>
    </source>
</evidence>
<comment type="subcellular location">
    <subcellularLocation>
        <location evidence="1">Nucleus</location>
    </subcellularLocation>
</comment>